<name>A0A7I4YH44_HAECO</name>
<dbReference type="AlphaFoldDB" id="A0A7I4YH44"/>
<accession>A0A7I4YH44</accession>
<evidence type="ECO:0000313" key="4">
    <source>
        <dbReference type="WBParaSite" id="HCON_00092720-00001"/>
    </source>
</evidence>
<feature type="transmembrane region" description="Helical" evidence="2">
    <location>
        <begin position="85"/>
        <end position="114"/>
    </location>
</feature>
<evidence type="ECO:0000256" key="1">
    <source>
        <dbReference type="SAM" id="MobiDB-lite"/>
    </source>
</evidence>
<dbReference type="Proteomes" id="UP000025227">
    <property type="component" value="Unplaced"/>
</dbReference>
<feature type="compositionally biased region" description="Polar residues" evidence="1">
    <location>
        <begin position="742"/>
        <end position="754"/>
    </location>
</feature>
<sequence length="784" mass="90087">MEIPAVIQEWIRAEPVCVMRPFHVKNPIKKNLGSLMAFYYRGASSLMETMVNTVPDTTIYRIGKIFGSTGRTKSAIASSLGENPILIVIFTVWLLLAGFFLVLIGLHFVCRLLYSRKSMQLSDQRMLWATLSFGLCFVTSLIGLTFYSTSLSRIREGIEDFPLQLNRTTSDFSGFILYLNETINCQHENEYEDLLKEINKVLNEIHGKVQEIKSMMKVYELQKIFDEFVPVLNQTLDARRYVKVFSEEDYIEFFEAPLAELEKRLITCRNYIYDLFWRGLIIGGKLDQGLRELDQDKQKAFEAIIEYKNAFSDAVAFFNESTIRVHEEIARVVSRKNCTRISDILGYTIYFPIILMILTTAGLAVIIGSWKFYLADIFGSGNFYKTNERFESLKSNHDILVRMAASALAGAGYVAMIIGALLCVIVAFCFVMAFVAMLVCMGFFLDDDLRLFNAVPNLQYRAKFGTQEIKYSLYYTFYKCKNGYQFFDATNGYRLMAATELEKKFQQSRRKDLALQLQKYHMTPGFIEQALLRFSDLANWRKEFEARREPWPVRFMRFRRDWESLSARDFFWTILQDIEPIPQLVSKSKNTLEQIANTIAKKEFRDDQGKSLQKSVSTMYSSLMEAFSNIFKAVGELSPQCEHIMRIWFVLGGYVCDWISAPAQGLWVASMICVLASSATYHAFFNLARFLYEHTESAQEAYQREKLYLAKLDFVHRKMLKQDVPGSAPGSASASPEAATVSAVTQSEQPSAQKSGHDAGKTEKKSDFLRDLKEMLMRLKKNKN</sequence>
<feature type="transmembrane region" description="Helical" evidence="2">
    <location>
        <begin position="399"/>
        <end position="418"/>
    </location>
</feature>
<feature type="compositionally biased region" description="Basic and acidic residues" evidence="1">
    <location>
        <begin position="755"/>
        <end position="768"/>
    </location>
</feature>
<feature type="transmembrane region" description="Helical" evidence="2">
    <location>
        <begin position="344"/>
        <end position="367"/>
    </location>
</feature>
<keyword evidence="3" id="KW-1185">Reference proteome</keyword>
<keyword evidence="2" id="KW-1133">Transmembrane helix</keyword>
<feature type="compositionally biased region" description="Low complexity" evidence="1">
    <location>
        <begin position="725"/>
        <end position="739"/>
    </location>
</feature>
<evidence type="ECO:0000313" key="3">
    <source>
        <dbReference type="Proteomes" id="UP000025227"/>
    </source>
</evidence>
<evidence type="ECO:0000256" key="2">
    <source>
        <dbReference type="SAM" id="Phobius"/>
    </source>
</evidence>
<feature type="region of interest" description="Disordered" evidence="1">
    <location>
        <begin position="725"/>
        <end position="768"/>
    </location>
</feature>
<dbReference type="OrthoDB" id="5876072at2759"/>
<reference evidence="4" key="1">
    <citation type="submission" date="2020-12" db="UniProtKB">
        <authorList>
            <consortium name="WormBaseParasite"/>
        </authorList>
    </citation>
    <scope>IDENTIFICATION</scope>
    <source>
        <strain evidence="4">MHco3</strain>
    </source>
</reference>
<organism evidence="3 4">
    <name type="scientific">Haemonchus contortus</name>
    <name type="common">Barber pole worm</name>
    <dbReference type="NCBI Taxonomy" id="6289"/>
    <lineage>
        <taxon>Eukaryota</taxon>
        <taxon>Metazoa</taxon>
        <taxon>Ecdysozoa</taxon>
        <taxon>Nematoda</taxon>
        <taxon>Chromadorea</taxon>
        <taxon>Rhabditida</taxon>
        <taxon>Rhabditina</taxon>
        <taxon>Rhabditomorpha</taxon>
        <taxon>Strongyloidea</taxon>
        <taxon>Trichostrongylidae</taxon>
        <taxon>Haemonchus</taxon>
    </lineage>
</organism>
<feature type="transmembrane region" description="Helical" evidence="2">
    <location>
        <begin position="424"/>
        <end position="445"/>
    </location>
</feature>
<proteinExistence type="predicted"/>
<feature type="transmembrane region" description="Helical" evidence="2">
    <location>
        <begin position="126"/>
        <end position="147"/>
    </location>
</feature>
<keyword evidence="2" id="KW-0472">Membrane</keyword>
<keyword evidence="2" id="KW-0812">Transmembrane</keyword>
<dbReference type="WBParaSite" id="HCON_00092720-00001">
    <property type="protein sequence ID" value="HCON_00092720-00001"/>
    <property type="gene ID" value="HCON_00092720"/>
</dbReference>
<protein>
    <submittedName>
        <fullName evidence="4">PHM7_cyt domain-containing protein</fullName>
    </submittedName>
</protein>